<sequence length="104" mass="11375">MTLEELHSAAREGQLQRLSLLSQEGSLYLVEARIDGHTALLCDEGVAKPRHFRSLVDARRALKELAWPSIDLVHLNVADEACAGDPLSPAAAQGAMRLRLPLRP</sequence>
<gene>
    <name evidence="1" type="ORF">CNQ84_02530</name>
</gene>
<evidence type="ECO:0000313" key="1">
    <source>
        <dbReference type="EMBL" id="PBK05400.1"/>
    </source>
</evidence>
<dbReference type="InterPro" id="IPR045508">
    <property type="entry name" value="DUF6482"/>
</dbReference>
<dbReference type="RefSeq" id="WP_096003359.1">
    <property type="nucleotide sequence ID" value="NZ_NTMR01000003.1"/>
</dbReference>
<proteinExistence type="predicted"/>
<dbReference type="AlphaFoldDB" id="A0A2A3MKN1"/>
<dbReference type="EMBL" id="NTMR01000003">
    <property type="protein sequence ID" value="PBK05400.1"/>
    <property type="molecule type" value="Genomic_DNA"/>
</dbReference>
<organism evidence="1 2">
    <name type="scientific">Pseudomonas abyssi</name>
    <dbReference type="NCBI Taxonomy" id="170540"/>
    <lineage>
        <taxon>Bacteria</taxon>
        <taxon>Pseudomonadati</taxon>
        <taxon>Pseudomonadota</taxon>
        <taxon>Gammaproteobacteria</taxon>
        <taxon>Pseudomonadales</taxon>
        <taxon>Pseudomonadaceae</taxon>
        <taxon>Pseudomonas</taxon>
    </lineage>
</organism>
<dbReference type="Proteomes" id="UP000242313">
    <property type="component" value="Unassembled WGS sequence"/>
</dbReference>
<protein>
    <submittedName>
        <fullName evidence="1">Cation transporter</fullName>
    </submittedName>
</protein>
<name>A0A2A3MKN1_9PSED</name>
<reference evidence="1 2" key="1">
    <citation type="submission" date="2017-09" db="EMBL/GenBank/DDBJ databases">
        <title>Pseudomonas abyssi sp. nov. isolated from Abyssopelagic Water.</title>
        <authorList>
            <person name="Wei Y."/>
        </authorList>
    </citation>
    <scope>NUCLEOTIDE SEQUENCE [LARGE SCALE GENOMIC DNA]</scope>
    <source>
        <strain evidence="1 2">MT5</strain>
    </source>
</reference>
<keyword evidence="2" id="KW-1185">Reference proteome</keyword>
<dbReference type="Pfam" id="PF20090">
    <property type="entry name" value="DUF6482"/>
    <property type="match status" value="1"/>
</dbReference>
<accession>A0A2A3MKN1</accession>
<comment type="caution">
    <text evidence="1">The sequence shown here is derived from an EMBL/GenBank/DDBJ whole genome shotgun (WGS) entry which is preliminary data.</text>
</comment>
<evidence type="ECO:0000313" key="2">
    <source>
        <dbReference type="Proteomes" id="UP000242313"/>
    </source>
</evidence>